<dbReference type="InterPro" id="IPR001544">
    <property type="entry name" value="Aminotrans_IV"/>
</dbReference>
<dbReference type="NCBIfam" id="TIGR01123">
    <property type="entry name" value="ilvE_II"/>
    <property type="match status" value="1"/>
</dbReference>
<dbReference type="NCBIfam" id="NF009897">
    <property type="entry name" value="PRK13357.1"/>
    <property type="match status" value="1"/>
</dbReference>
<dbReference type="PANTHER" id="PTHR42825:SF8">
    <property type="entry name" value="METHIONINE AMINOTRANSFERASE BCAT4"/>
    <property type="match status" value="1"/>
</dbReference>
<gene>
    <name evidence="7" type="primary">BCAT4</name>
</gene>
<dbReference type="PANTHER" id="PTHR42825">
    <property type="entry name" value="AMINO ACID AMINOTRANSFERASE"/>
    <property type="match status" value="1"/>
</dbReference>
<dbReference type="GO" id="GO:0004084">
    <property type="term" value="F:branched-chain-amino-acid transaminase activity"/>
    <property type="evidence" value="ECO:0007669"/>
    <property type="project" value="InterPro"/>
</dbReference>
<proteinExistence type="evidence at transcript level"/>
<keyword evidence="3" id="KW-0032">Aminotransferase</keyword>
<dbReference type="Pfam" id="PF01063">
    <property type="entry name" value="Aminotran_4"/>
    <property type="match status" value="1"/>
</dbReference>
<accession>A0A0B5GLF6</accession>
<dbReference type="InterPro" id="IPR036038">
    <property type="entry name" value="Aminotransferase-like"/>
</dbReference>
<sequence length="380" mass="42037">MWLRRGFLTQKQLDYQNRKSMAPSARSLPTSVSDEKYANVKWEELGFGFCRTDNMYVAKCKHGESFQEGKIVPYADIQISPCSAVLNYGQGLYEGLKAYRTEDGRIVLFRPDQNALRLQSGANRLCMPYPTVDQFVSAVKQVVLANKKWIPPPGRGTLYIRPILFGSGPILGSLPVPEYTFTVFACPVGRYHKDNTGLNLKIEDKFRRAFPSGTGGVKSITNYSPVWITLAEAKAQGFSDVLFLAAATGKNVEELFASNVFIVKGNVVSTPEISGTILPGVTRKSVIELTRDFGYKVEERVVPVEDLLDAEEVFCTGTAAIVTTIASVTFKEKKTEFKTGDKTLAAKLFATLTDIQMGRVEDKKGWIVELTDATKPGLKL</sequence>
<dbReference type="InterPro" id="IPR043132">
    <property type="entry name" value="BCAT-like_C"/>
</dbReference>
<dbReference type="PIRSF" id="PIRSF006468">
    <property type="entry name" value="BCAT1"/>
    <property type="match status" value="1"/>
</dbReference>
<evidence type="ECO:0000256" key="4">
    <source>
        <dbReference type="ARBA" id="ARBA00022679"/>
    </source>
</evidence>
<dbReference type="InterPro" id="IPR043131">
    <property type="entry name" value="BCAT-like_N"/>
</dbReference>
<keyword evidence="5" id="KW-0663">Pyridoxal phosphate</keyword>
<dbReference type="Gene3D" id="3.20.10.10">
    <property type="entry name" value="D-amino Acid Aminotransferase, subunit A, domain 2"/>
    <property type="match status" value="1"/>
</dbReference>
<evidence type="ECO:0000256" key="1">
    <source>
        <dbReference type="ARBA" id="ARBA00001933"/>
    </source>
</evidence>
<name>A0A0B5GLF6_BRAOA</name>
<dbReference type="Gene3D" id="3.30.470.10">
    <property type="match status" value="1"/>
</dbReference>
<evidence type="ECO:0000313" key="7">
    <source>
        <dbReference type="EMBL" id="AJF21970.1"/>
    </source>
</evidence>
<evidence type="ECO:0000256" key="3">
    <source>
        <dbReference type="ARBA" id="ARBA00022576"/>
    </source>
</evidence>
<dbReference type="EMBL" id="KP295464">
    <property type="protein sequence ID" value="AJF21970.1"/>
    <property type="molecule type" value="mRNA"/>
</dbReference>
<feature type="modified residue" description="N6-(pyridoxal phosphate)lysine" evidence="6">
    <location>
        <position position="218"/>
    </location>
</feature>
<comment type="cofactor">
    <cofactor evidence="1">
        <name>pyridoxal 5'-phosphate</name>
        <dbReference type="ChEBI" id="CHEBI:597326"/>
    </cofactor>
</comment>
<evidence type="ECO:0000256" key="5">
    <source>
        <dbReference type="ARBA" id="ARBA00022898"/>
    </source>
</evidence>
<keyword evidence="4" id="KW-0808">Transferase</keyword>
<dbReference type="SUPFAM" id="SSF56752">
    <property type="entry name" value="D-aminoacid aminotransferase-like PLP-dependent enzymes"/>
    <property type="match status" value="1"/>
</dbReference>
<comment type="similarity">
    <text evidence="2">Belongs to the class-IV pyridoxal-phosphate-dependent aminotransferase family.</text>
</comment>
<reference evidence="7" key="1">
    <citation type="submission" date="2014-12" db="EMBL/GenBank/DDBJ databases">
        <title>Molecular cloning and expression pattern analysis of glucoraphanin biosynthetic related genes in Chinese kale (Brassica oleracea var. alboglabra Bailey).</title>
        <authorList>
            <person name="Yin L."/>
            <person name="Lei J.J."/>
        </authorList>
    </citation>
    <scope>NUCLEOTIDE SEQUENCE</scope>
</reference>
<dbReference type="InterPro" id="IPR033939">
    <property type="entry name" value="BCAT_family"/>
</dbReference>
<dbReference type="CDD" id="cd01557">
    <property type="entry name" value="BCAT_beta_family"/>
    <property type="match status" value="1"/>
</dbReference>
<dbReference type="FunFam" id="3.30.470.10:FF:000003">
    <property type="entry name" value="Branched-chain-amino-acid aminotransferase"/>
    <property type="match status" value="1"/>
</dbReference>
<dbReference type="InterPro" id="IPR005786">
    <property type="entry name" value="B_amino_transII"/>
</dbReference>
<evidence type="ECO:0000256" key="6">
    <source>
        <dbReference type="PIRSR" id="PIRSR006468-1"/>
    </source>
</evidence>
<dbReference type="GO" id="GO:0009081">
    <property type="term" value="P:branched-chain amino acid metabolic process"/>
    <property type="evidence" value="ECO:0007669"/>
    <property type="project" value="InterPro"/>
</dbReference>
<dbReference type="AlphaFoldDB" id="A0A0B5GLF6"/>
<evidence type="ECO:0000256" key="2">
    <source>
        <dbReference type="ARBA" id="ARBA00009320"/>
    </source>
</evidence>
<organism evidence="7">
    <name type="scientific">Brassica oleracea var. alboglabra</name>
    <name type="common">Chinese kale</name>
    <name type="synonym">Brassica alboglabra</name>
    <dbReference type="NCBI Taxonomy" id="3714"/>
    <lineage>
        <taxon>Eukaryota</taxon>
        <taxon>Viridiplantae</taxon>
        <taxon>Streptophyta</taxon>
        <taxon>Embryophyta</taxon>
        <taxon>Tracheophyta</taxon>
        <taxon>Spermatophyta</taxon>
        <taxon>Magnoliopsida</taxon>
        <taxon>eudicotyledons</taxon>
        <taxon>Gunneridae</taxon>
        <taxon>Pentapetalae</taxon>
        <taxon>rosids</taxon>
        <taxon>malvids</taxon>
        <taxon>Brassicales</taxon>
        <taxon>Brassicaceae</taxon>
        <taxon>Brassiceae</taxon>
        <taxon>Brassica</taxon>
    </lineage>
</organism>
<protein>
    <submittedName>
        <fullName evidence="7">BCAT4</fullName>
    </submittedName>
</protein>